<sequence length="32" mass="3908">MQQSGNRRSNTVWKKTSQRKVFHFHVRNCLSF</sequence>
<dbReference type="AlphaFoldDB" id="A0A061RY25"/>
<feature type="non-terminal residue" evidence="1">
    <location>
        <position position="32"/>
    </location>
</feature>
<protein>
    <submittedName>
        <fullName evidence="1">Uncharacterized protein</fullName>
    </submittedName>
</protein>
<proteinExistence type="predicted"/>
<dbReference type="EMBL" id="GBEZ01008682">
    <property type="protein sequence ID" value="JAC76873.1"/>
    <property type="molecule type" value="Transcribed_RNA"/>
</dbReference>
<accession>A0A061RY25</accession>
<organism evidence="1">
    <name type="scientific">Tetraselmis sp. GSL018</name>
    <dbReference type="NCBI Taxonomy" id="582737"/>
    <lineage>
        <taxon>Eukaryota</taxon>
        <taxon>Viridiplantae</taxon>
        <taxon>Chlorophyta</taxon>
        <taxon>core chlorophytes</taxon>
        <taxon>Chlorodendrophyceae</taxon>
        <taxon>Chlorodendrales</taxon>
        <taxon>Chlorodendraceae</taxon>
        <taxon>Tetraselmis</taxon>
    </lineage>
</organism>
<reference evidence="1" key="1">
    <citation type="submission" date="2014-05" db="EMBL/GenBank/DDBJ databases">
        <title>The transcriptome of the halophilic microalga Tetraselmis sp. GSL018 isolated from the Great Salt Lake, Utah.</title>
        <authorList>
            <person name="Jinkerson R.E."/>
            <person name="D'Adamo S."/>
            <person name="Posewitz M.C."/>
        </authorList>
    </citation>
    <scope>NUCLEOTIDE SEQUENCE</scope>
    <source>
        <strain evidence="1">GSL018</strain>
    </source>
</reference>
<gene>
    <name evidence="1" type="ORF">TSPGSL018_19055</name>
</gene>
<evidence type="ECO:0000313" key="1">
    <source>
        <dbReference type="EMBL" id="JAC76873.1"/>
    </source>
</evidence>
<name>A0A061RY25_9CHLO</name>